<dbReference type="AlphaFoldDB" id="A0AAV7WZP1"/>
<protein>
    <submittedName>
        <fullName evidence="1">Uncharacterized protein</fullName>
    </submittedName>
</protein>
<evidence type="ECO:0000313" key="2">
    <source>
        <dbReference type="Proteomes" id="UP001075354"/>
    </source>
</evidence>
<gene>
    <name evidence="1" type="ORF">ONE63_011549</name>
</gene>
<evidence type="ECO:0000313" key="1">
    <source>
        <dbReference type="EMBL" id="KAJ1518846.1"/>
    </source>
</evidence>
<comment type="caution">
    <text evidence="1">The sequence shown here is derived from an EMBL/GenBank/DDBJ whole genome shotgun (WGS) entry which is preliminary data.</text>
</comment>
<proteinExistence type="predicted"/>
<sequence length="191" mass="21503">MLQSDQVYVSFSSNNIQLIIISCLGNPLLIFMGKLFALGILLHPMIIIVHTIYSATGSQENCHLSSMESVPWLLHGLLLTFAPCGRTGSMCLPCFPVDMERYRILISAMDLSYPSIWKIFCPNSVDSKPNEGDIVVICDEGGASPEQWCKDYVPSIKLRMWEWQSEPHLFSSLLSRIYNTSHQLMKTNSVV</sequence>
<dbReference type="Proteomes" id="UP001075354">
    <property type="component" value="Unassembled WGS sequence"/>
</dbReference>
<organism evidence="1 2">
    <name type="scientific">Megalurothrips usitatus</name>
    <name type="common">bean blossom thrips</name>
    <dbReference type="NCBI Taxonomy" id="439358"/>
    <lineage>
        <taxon>Eukaryota</taxon>
        <taxon>Metazoa</taxon>
        <taxon>Ecdysozoa</taxon>
        <taxon>Arthropoda</taxon>
        <taxon>Hexapoda</taxon>
        <taxon>Insecta</taxon>
        <taxon>Pterygota</taxon>
        <taxon>Neoptera</taxon>
        <taxon>Paraneoptera</taxon>
        <taxon>Thysanoptera</taxon>
        <taxon>Terebrantia</taxon>
        <taxon>Thripoidea</taxon>
        <taxon>Thripidae</taxon>
        <taxon>Megalurothrips</taxon>
    </lineage>
</organism>
<keyword evidence="2" id="KW-1185">Reference proteome</keyword>
<accession>A0AAV7WZP1</accession>
<dbReference type="EMBL" id="JAPTSV010000871">
    <property type="protein sequence ID" value="KAJ1518846.1"/>
    <property type="molecule type" value="Genomic_DNA"/>
</dbReference>
<reference evidence="1" key="1">
    <citation type="submission" date="2022-12" db="EMBL/GenBank/DDBJ databases">
        <title>Chromosome-level genome assembly of the bean flower thrips Megalurothrips usitatus.</title>
        <authorList>
            <person name="Ma L."/>
            <person name="Liu Q."/>
            <person name="Li H."/>
            <person name="Cai W."/>
        </authorList>
    </citation>
    <scope>NUCLEOTIDE SEQUENCE</scope>
    <source>
        <strain evidence="1">Cailab_2022a</strain>
    </source>
</reference>
<name>A0AAV7WZP1_9NEOP</name>